<organism evidence="1 2">
    <name type="scientific">Hwanghaeella grinnelliae</name>
    <dbReference type="NCBI Taxonomy" id="2500179"/>
    <lineage>
        <taxon>Bacteria</taxon>
        <taxon>Pseudomonadati</taxon>
        <taxon>Pseudomonadota</taxon>
        <taxon>Alphaproteobacteria</taxon>
        <taxon>Rhodospirillales</taxon>
        <taxon>Rhodospirillaceae</taxon>
        <taxon>Hwanghaeella</taxon>
    </lineage>
</organism>
<evidence type="ECO:0000313" key="1">
    <source>
        <dbReference type="EMBL" id="RVU34879.1"/>
    </source>
</evidence>
<dbReference type="Pfam" id="PF07310">
    <property type="entry name" value="PAS_5"/>
    <property type="match status" value="1"/>
</dbReference>
<dbReference type="RefSeq" id="WP_127767120.1">
    <property type="nucleotide sequence ID" value="NZ_SADE01000003.1"/>
</dbReference>
<dbReference type="AlphaFoldDB" id="A0A3S2VNN3"/>
<name>A0A3S2VNN3_9PROT</name>
<dbReference type="OrthoDB" id="7354362at2"/>
<sequence length="168" mass="18705">MITEADPSGVTSPILRAFRDHWLALKGKRAMPARADIDPAHIPALLPHIILVDVIGAPPRFRYRLIGTAVTKIANRDATGRVLDESLYGANTDRVLRTYRETVADKSPKAVREIVQFVAKDWIKTEVLLMPLSSDGGTVDMIVGAVDIVDQDPNPRDLDRRENLDWTK</sequence>
<gene>
    <name evidence="1" type="ORF">EOI86_18755</name>
</gene>
<keyword evidence="2" id="KW-1185">Reference proteome</keyword>
<dbReference type="InterPro" id="IPR009922">
    <property type="entry name" value="DUF1457"/>
</dbReference>
<evidence type="ECO:0000313" key="2">
    <source>
        <dbReference type="Proteomes" id="UP000287447"/>
    </source>
</evidence>
<protein>
    <submittedName>
        <fullName evidence="1">PAS domain-containing protein</fullName>
    </submittedName>
</protein>
<dbReference type="EMBL" id="SADE01000003">
    <property type="protein sequence ID" value="RVU34879.1"/>
    <property type="molecule type" value="Genomic_DNA"/>
</dbReference>
<comment type="caution">
    <text evidence="1">The sequence shown here is derived from an EMBL/GenBank/DDBJ whole genome shotgun (WGS) entry which is preliminary data.</text>
</comment>
<accession>A0A3S2VNN3</accession>
<dbReference type="Proteomes" id="UP000287447">
    <property type="component" value="Unassembled WGS sequence"/>
</dbReference>
<proteinExistence type="predicted"/>
<reference evidence="2" key="1">
    <citation type="submission" date="2019-01" db="EMBL/GenBank/DDBJ databases">
        <title>Gri0909 isolated from a small marine red alga.</title>
        <authorList>
            <person name="Kim J."/>
            <person name="Jeong S.E."/>
            <person name="Jeon C.O."/>
        </authorList>
    </citation>
    <scope>NUCLEOTIDE SEQUENCE [LARGE SCALE GENOMIC DNA]</scope>
    <source>
        <strain evidence="2">Gri0909</strain>
    </source>
</reference>